<gene>
    <name evidence="8" type="ORF">PMAYCL1PPCAC_30745</name>
</gene>
<dbReference type="SMART" id="SM00338">
    <property type="entry name" value="BRLZ"/>
    <property type="match status" value="2"/>
</dbReference>
<dbReference type="GO" id="GO:0001228">
    <property type="term" value="F:DNA-binding transcription activator activity, RNA polymerase II-specific"/>
    <property type="evidence" value="ECO:0007669"/>
    <property type="project" value="TreeGrafter"/>
</dbReference>
<evidence type="ECO:0000256" key="2">
    <source>
        <dbReference type="ARBA" id="ARBA00007163"/>
    </source>
</evidence>
<keyword evidence="9" id="KW-1185">Reference proteome</keyword>
<dbReference type="Proteomes" id="UP001328107">
    <property type="component" value="Unassembled WGS sequence"/>
</dbReference>
<organism evidence="8 9">
    <name type="scientific">Pristionchus mayeri</name>
    <dbReference type="NCBI Taxonomy" id="1317129"/>
    <lineage>
        <taxon>Eukaryota</taxon>
        <taxon>Metazoa</taxon>
        <taxon>Ecdysozoa</taxon>
        <taxon>Nematoda</taxon>
        <taxon>Chromadorea</taxon>
        <taxon>Rhabditida</taxon>
        <taxon>Rhabditina</taxon>
        <taxon>Diplogasteromorpha</taxon>
        <taxon>Diplogasteroidea</taxon>
        <taxon>Neodiplogasteridae</taxon>
        <taxon>Pristionchus</taxon>
    </lineage>
</organism>
<accession>A0AAN5DEC7</accession>
<dbReference type="Pfam" id="PF00170">
    <property type="entry name" value="bZIP_1"/>
    <property type="match status" value="1"/>
</dbReference>
<comment type="subcellular location">
    <subcellularLocation>
        <location evidence="1">Nucleus</location>
    </subcellularLocation>
</comment>
<dbReference type="Pfam" id="PF07716">
    <property type="entry name" value="bZIP_2"/>
    <property type="match status" value="1"/>
</dbReference>
<dbReference type="SUPFAM" id="SSF57959">
    <property type="entry name" value="Leucine zipper domain"/>
    <property type="match status" value="2"/>
</dbReference>
<evidence type="ECO:0000256" key="3">
    <source>
        <dbReference type="ARBA" id="ARBA00023015"/>
    </source>
</evidence>
<dbReference type="Gene3D" id="1.20.5.170">
    <property type="match status" value="2"/>
</dbReference>
<dbReference type="GO" id="GO:0000977">
    <property type="term" value="F:RNA polymerase II transcription regulatory region sequence-specific DNA binding"/>
    <property type="evidence" value="ECO:0007669"/>
    <property type="project" value="TreeGrafter"/>
</dbReference>
<sequence length="438" mass="50025">ICRNTRSTVPVFLTSNSQLIVPSGMALSMLFHSHGLVKDEDDYEIQFNEPLDHHPLMETGDAVSCQSSPVDDYVDEIKAEIDDQIVKEEEVTPTLPMSSGVSAGLPPSCPLVPPKEEEHPIKEEPLDHEDYQPPIASDATASDHPEYGIAALLSLAGQDTSKSVQQLAFDLFTNVPKEEEIDDDVKDIPLLPQSSSNLHLSQLPSSSFLEGSGDHFYGIKFVPILPRRGRPMGTGFREEQVANDPIKRRQQHNRAAALRYREKKKMEAWERQNEENCRQEMNMFLMERVDDLNREIHAWKRRCLREFNFLPEYDFEDHSPIPFPLSSRLSCDKEQSEERNEGVSPHYDRLTQNRMAAARLREKKRKAQDLLKVEEAELTARNEVLRSEALQLYLEVVNLRKKMGLDKTRTSADRELPILLRSSQFTSDQISEYLAATQ</sequence>
<keyword evidence="5" id="KW-0804">Transcription</keyword>
<evidence type="ECO:0000256" key="1">
    <source>
        <dbReference type="ARBA" id="ARBA00004123"/>
    </source>
</evidence>
<keyword evidence="4" id="KW-0238">DNA-binding</keyword>
<protein>
    <recommendedName>
        <fullName evidence="7">BZIP domain-containing protein</fullName>
    </recommendedName>
</protein>
<evidence type="ECO:0000313" key="8">
    <source>
        <dbReference type="EMBL" id="GMR60550.1"/>
    </source>
</evidence>
<dbReference type="InterPro" id="IPR004827">
    <property type="entry name" value="bZIP"/>
</dbReference>
<feature type="domain" description="BZIP" evidence="7">
    <location>
        <begin position="349"/>
        <end position="403"/>
    </location>
</feature>
<proteinExistence type="inferred from homology"/>
<evidence type="ECO:0000313" key="9">
    <source>
        <dbReference type="Proteomes" id="UP001328107"/>
    </source>
</evidence>
<evidence type="ECO:0000256" key="4">
    <source>
        <dbReference type="ARBA" id="ARBA00023125"/>
    </source>
</evidence>
<evidence type="ECO:0000256" key="5">
    <source>
        <dbReference type="ARBA" id="ARBA00023163"/>
    </source>
</evidence>
<name>A0AAN5DEC7_9BILA</name>
<evidence type="ECO:0000259" key="7">
    <source>
        <dbReference type="PROSITE" id="PS50217"/>
    </source>
</evidence>
<comment type="caution">
    <text evidence="8">The sequence shown here is derived from an EMBL/GenBank/DDBJ whole genome shotgun (WGS) entry which is preliminary data.</text>
</comment>
<dbReference type="AlphaFoldDB" id="A0AAN5DEC7"/>
<feature type="non-terminal residue" evidence="8">
    <location>
        <position position="1"/>
    </location>
</feature>
<keyword evidence="3" id="KW-0805">Transcription regulation</keyword>
<dbReference type="PROSITE" id="PS50217">
    <property type="entry name" value="BZIP"/>
    <property type="match status" value="1"/>
</dbReference>
<comment type="similarity">
    <text evidence="2">Belongs to the bZIP family.</text>
</comment>
<dbReference type="GO" id="GO:0005634">
    <property type="term" value="C:nucleus"/>
    <property type="evidence" value="ECO:0007669"/>
    <property type="project" value="UniProtKB-SubCell"/>
</dbReference>
<reference evidence="9" key="1">
    <citation type="submission" date="2022-10" db="EMBL/GenBank/DDBJ databases">
        <title>Genome assembly of Pristionchus species.</title>
        <authorList>
            <person name="Yoshida K."/>
            <person name="Sommer R.J."/>
        </authorList>
    </citation>
    <scope>NUCLEOTIDE SEQUENCE [LARGE SCALE GENOMIC DNA]</scope>
    <source>
        <strain evidence="9">RS5460</strain>
    </source>
</reference>
<dbReference type="PANTHER" id="PTHR13044:SF14">
    <property type="entry name" value="CRYPTOCEPHAL, ISOFORM A"/>
    <property type="match status" value="1"/>
</dbReference>
<dbReference type="EMBL" id="BTRK01000006">
    <property type="protein sequence ID" value="GMR60550.1"/>
    <property type="molecule type" value="Genomic_DNA"/>
</dbReference>
<keyword evidence="6" id="KW-0539">Nucleus</keyword>
<dbReference type="PANTHER" id="PTHR13044">
    <property type="entry name" value="ACTIVATING TRANSCRIPTION FACTOR ATF 4/5"/>
    <property type="match status" value="1"/>
</dbReference>
<dbReference type="InterPro" id="IPR046347">
    <property type="entry name" value="bZIP_sf"/>
</dbReference>
<evidence type="ECO:0000256" key="6">
    <source>
        <dbReference type="ARBA" id="ARBA00023242"/>
    </source>
</evidence>
<dbReference type="PROSITE" id="PS00036">
    <property type="entry name" value="BZIP_BASIC"/>
    <property type="match status" value="1"/>
</dbReference>